<feature type="domain" description="CXXC-type" evidence="5">
    <location>
        <begin position="91"/>
        <end position="140"/>
    </location>
</feature>
<dbReference type="GO" id="GO:0008168">
    <property type="term" value="F:methyltransferase activity"/>
    <property type="evidence" value="ECO:0007669"/>
    <property type="project" value="UniProtKB-KW"/>
</dbReference>
<evidence type="ECO:0000256" key="3">
    <source>
        <dbReference type="ARBA" id="ARBA00022833"/>
    </source>
</evidence>
<comment type="caution">
    <text evidence="6">The sequence shown here is derived from an EMBL/GenBank/DDBJ whole genome shotgun (WGS) entry which is preliminary data.</text>
</comment>
<evidence type="ECO:0000256" key="4">
    <source>
        <dbReference type="SAM" id="MobiDB-lite"/>
    </source>
</evidence>
<reference evidence="7" key="1">
    <citation type="journal article" date="2015" name="PLoS Genet.">
        <title>Genome Sequence and Transcriptome Analyses of Chrysochromulina tobin: Metabolic Tools for Enhanced Algal Fitness in the Prominent Order Prymnesiales (Haptophyceae).</title>
        <authorList>
            <person name="Hovde B.T."/>
            <person name="Deodato C.R."/>
            <person name="Hunsperger H.M."/>
            <person name="Ryken S.A."/>
            <person name="Yost W."/>
            <person name="Jha R.K."/>
            <person name="Patterson J."/>
            <person name="Monnat R.J. Jr."/>
            <person name="Barlow S.B."/>
            <person name="Starkenburg S.R."/>
            <person name="Cattolico R.A."/>
        </authorList>
    </citation>
    <scope>NUCLEOTIDE SEQUENCE</scope>
    <source>
        <strain evidence="7">CCMP291</strain>
    </source>
</reference>
<dbReference type="GO" id="GO:0032259">
    <property type="term" value="P:methylation"/>
    <property type="evidence" value="ECO:0007669"/>
    <property type="project" value="UniProtKB-KW"/>
</dbReference>
<keyword evidence="1" id="KW-0479">Metal-binding</keyword>
<dbReference type="AlphaFoldDB" id="A0A0M0K1T5"/>
<keyword evidence="3" id="KW-0862">Zinc</keyword>
<dbReference type="GO" id="GO:0003677">
    <property type="term" value="F:DNA binding"/>
    <property type="evidence" value="ECO:0007669"/>
    <property type="project" value="InterPro"/>
</dbReference>
<dbReference type="PROSITE" id="PS51058">
    <property type="entry name" value="ZF_CXXC"/>
    <property type="match status" value="1"/>
</dbReference>
<evidence type="ECO:0000256" key="2">
    <source>
        <dbReference type="ARBA" id="ARBA00022771"/>
    </source>
</evidence>
<sequence>MAAPTPGSGLRSGPIVVASSTPAVQLATTLLGAPPDTAPAAKARSSMAPQEFEQFWSAVQCCMLLQGGPAAADAHAAMLEQMHEARSAAKASAQRARTNRCGGCAGCLRGDCGACKNCRDKPKFGGKGIKKQACVRRACNNPLPDVHEDDEDFDDDECEPLAKTARVLANGPDGFLSAAPSPSSSASQHKGSVPIFELGADAKMRSKVSNGSCGMLQDTRRRLQELRAANGAITFENGAFEDIVRPSSSMSTGYSTADEYEVDAEEPDDDSNGSEQNSATDDADEGEGVEGTSGEASGEALLVALARSGSREGSSQGSRAGSP</sequence>
<keyword evidence="6" id="KW-0489">Methyltransferase</keyword>
<feature type="compositionally biased region" description="Low complexity" evidence="4">
    <location>
        <begin position="307"/>
        <end position="323"/>
    </location>
</feature>
<dbReference type="InterPro" id="IPR002857">
    <property type="entry name" value="Znf_CXXC"/>
</dbReference>
<evidence type="ECO:0000256" key="1">
    <source>
        <dbReference type="ARBA" id="ARBA00022723"/>
    </source>
</evidence>
<accession>A0A0M0K1T5</accession>
<proteinExistence type="predicted"/>
<dbReference type="Pfam" id="PF02008">
    <property type="entry name" value="zf-CXXC"/>
    <property type="match status" value="1"/>
</dbReference>
<keyword evidence="2" id="KW-0863">Zinc-finger</keyword>
<protein>
    <submittedName>
        <fullName evidence="6">Histone-lysine n-methyltransferase mll</fullName>
    </submittedName>
</protein>
<evidence type="ECO:0000313" key="6">
    <source>
        <dbReference type="EMBL" id="KOO32774.1"/>
    </source>
</evidence>
<name>A0A0M0K1T5_9EUKA</name>
<feature type="compositionally biased region" description="Acidic residues" evidence="4">
    <location>
        <begin position="258"/>
        <end position="272"/>
    </location>
</feature>
<feature type="region of interest" description="Disordered" evidence="4">
    <location>
        <begin position="245"/>
        <end position="323"/>
    </location>
</feature>
<dbReference type="GO" id="GO:0008270">
    <property type="term" value="F:zinc ion binding"/>
    <property type="evidence" value="ECO:0007669"/>
    <property type="project" value="UniProtKB-KW"/>
</dbReference>
<dbReference type="EMBL" id="JWZX01001689">
    <property type="protein sequence ID" value="KOO32774.1"/>
    <property type="molecule type" value="Genomic_DNA"/>
</dbReference>
<evidence type="ECO:0000259" key="5">
    <source>
        <dbReference type="PROSITE" id="PS51058"/>
    </source>
</evidence>
<keyword evidence="6" id="KW-0808">Transferase</keyword>
<evidence type="ECO:0000313" key="7">
    <source>
        <dbReference type="Proteomes" id="UP000037460"/>
    </source>
</evidence>
<keyword evidence="7" id="KW-1185">Reference proteome</keyword>
<feature type="compositionally biased region" description="Polar residues" evidence="4">
    <location>
        <begin position="246"/>
        <end position="255"/>
    </location>
</feature>
<gene>
    <name evidence="6" type="ORF">Ctob_003712</name>
</gene>
<dbReference type="Proteomes" id="UP000037460">
    <property type="component" value="Unassembled WGS sequence"/>
</dbReference>
<dbReference type="OrthoDB" id="308383at2759"/>
<organism evidence="6 7">
    <name type="scientific">Chrysochromulina tobinii</name>
    <dbReference type="NCBI Taxonomy" id="1460289"/>
    <lineage>
        <taxon>Eukaryota</taxon>
        <taxon>Haptista</taxon>
        <taxon>Haptophyta</taxon>
        <taxon>Prymnesiophyceae</taxon>
        <taxon>Prymnesiales</taxon>
        <taxon>Chrysochromulinaceae</taxon>
        <taxon>Chrysochromulina</taxon>
    </lineage>
</organism>